<accession>D6WQ98</accession>
<feature type="compositionally biased region" description="Basic residues" evidence="1">
    <location>
        <begin position="39"/>
        <end position="49"/>
    </location>
</feature>
<name>D6WQ98_TRICA</name>
<proteinExistence type="predicted"/>
<evidence type="ECO:0000313" key="2">
    <source>
        <dbReference type="EMBL" id="EFA06108.1"/>
    </source>
</evidence>
<organism evidence="2 3">
    <name type="scientific">Tribolium castaneum</name>
    <name type="common">Red flour beetle</name>
    <dbReference type="NCBI Taxonomy" id="7070"/>
    <lineage>
        <taxon>Eukaryota</taxon>
        <taxon>Metazoa</taxon>
        <taxon>Ecdysozoa</taxon>
        <taxon>Arthropoda</taxon>
        <taxon>Hexapoda</taxon>
        <taxon>Insecta</taxon>
        <taxon>Pterygota</taxon>
        <taxon>Neoptera</taxon>
        <taxon>Endopterygota</taxon>
        <taxon>Coleoptera</taxon>
        <taxon>Polyphaga</taxon>
        <taxon>Cucujiformia</taxon>
        <taxon>Tenebrionidae</taxon>
        <taxon>Tenebrionidae incertae sedis</taxon>
        <taxon>Tribolium</taxon>
    </lineage>
</organism>
<dbReference type="EMBL" id="KQ971354">
    <property type="protein sequence ID" value="EFA06108.1"/>
    <property type="molecule type" value="Genomic_DNA"/>
</dbReference>
<dbReference type="InParanoid" id="D6WQ98"/>
<dbReference type="Proteomes" id="UP000007266">
    <property type="component" value="Linkage group 7"/>
</dbReference>
<evidence type="ECO:0000313" key="3">
    <source>
        <dbReference type="Proteomes" id="UP000007266"/>
    </source>
</evidence>
<keyword evidence="3" id="KW-1185">Reference proteome</keyword>
<gene>
    <name evidence="2" type="primary">GLEAN_08950</name>
    <name evidence="2" type="ORF">TcasGA2_TC008950</name>
</gene>
<sequence length="49" mass="5595">MAVGGALMKKITGWRHRQPDGIQSGRKMSDKPSHQIYIGRHRKHGDKNE</sequence>
<protein>
    <submittedName>
        <fullName evidence="2">Uncharacterized protein</fullName>
    </submittedName>
</protein>
<dbReference type="HOGENOM" id="CLU_3144647_0_0_1"/>
<evidence type="ECO:0000256" key="1">
    <source>
        <dbReference type="SAM" id="MobiDB-lite"/>
    </source>
</evidence>
<dbReference type="AlphaFoldDB" id="D6WQ98"/>
<feature type="region of interest" description="Disordered" evidence="1">
    <location>
        <begin position="1"/>
        <end position="49"/>
    </location>
</feature>
<reference evidence="2 3" key="1">
    <citation type="journal article" date="2008" name="Nature">
        <title>The genome of the model beetle and pest Tribolium castaneum.</title>
        <authorList>
            <consortium name="Tribolium Genome Sequencing Consortium"/>
            <person name="Richards S."/>
            <person name="Gibbs R.A."/>
            <person name="Weinstock G.M."/>
            <person name="Brown S.J."/>
            <person name="Denell R."/>
            <person name="Beeman R.W."/>
            <person name="Gibbs R."/>
            <person name="Beeman R.W."/>
            <person name="Brown S.J."/>
            <person name="Bucher G."/>
            <person name="Friedrich M."/>
            <person name="Grimmelikhuijzen C.J."/>
            <person name="Klingler M."/>
            <person name="Lorenzen M."/>
            <person name="Richards S."/>
            <person name="Roth S."/>
            <person name="Schroder R."/>
            <person name="Tautz D."/>
            <person name="Zdobnov E.M."/>
            <person name="Muzny D."/>
            <person name="Gibbs R.A."/>
            <person name="Weinstock G.M."/>
            <person name="Attaway T."/>
            <person name="Bell S."/>
            <person name="Buhay C.J."/>
            <person name="Chandrabose M.N."/>
            <person name="Chavez D."/>
            <person name="Clerk-Blankenburg K.P."/>
            <person name="Cree A."/>
            <person name="Dao M."/>
            <person name="Davis C."/>
            <person name="Chacko J."/>
            <person name="Dinh H."/>
            <person name="Dugan-Rocha S."/>
            <person name="Fowler G."/>
            <person name="Garner T.T."/>
            <person name="Garnes J."/>
            <person name="Gnirke A."/>
            <person name="Hawes A."/>
            <person name="Hernandez J."/>
            <person name="Hines S."/>
            <person name="Holder M."/>
            <person name="Hume J."/>
            <person name="Jhangiani S.N."/>
            <person name="Joshi V."/>
            <person name="Khan Z.M."/>
            <person name="Jackson L."/>
            <person name="Kovar C."/>
            <person name="Kowis A."/>
            <person name="Lee S."/>
            <person name="Lewis L.R."/>
            <person name="Margolis J."/>
            <person name="Morgan M."/>
            <person name="Nazareth L.V."/>
            <person name="Nguyen N."/>
            <person name="Okwuonu G."/>
            <person name="Parker D."/>
            <person name="Richards S."/>
            <person name="Ruiz S.J."/>
            <person name="Santibanez J."/>
            <person name="Savard J."/>
            <person name="Scherer S.E."/>
            <person name="Schneider B."/>
            <person name="Sodergren E."/>
            <person name="Tautz D."/>
            <person name="Vattahil S."/>
            <person name="Villasana D."/>
            <person name="White C.S."/>
            <person name="Wright R."/>
            <person name="Park Y."/>
            <person name="Beeman R.W."/>
            <person name="Lord J."/>
            <person name="Oppert B."/>
            <person name="Lorenzen M."/>
            <person name="Brown S."/>
            <person name="Wang L."/>
            <person name="Savard J."/>
            <person name="Tautz D."/>
            <person name="Richards S."/>
            <person name="Weinstock G."/>
            <person name="Gibbs R.A."/>
            <person name="Liu Y."/>
            <person name="Worley K."/>
            <person name="Weinstock G."/>
            <person name="Elsik C.G."/>
            <person name="Reese J.T."/>
            <person name="Elhaik E."/>
            <person name="Landan G."/>
            <person name="Graur D."/>
            <person name="Arensburger P."/>
            <person name="Atkinson P."/>
            <person name="Beeman R.W."/>
            <person name="Beidler J."/>
            <person name="Brown S.J."/>
            <person name="Demuth J.P."/>
            <person name="Drury D.W."/>
            <person name="Du Y.Z."/>
            <person name="Fujiwara H."/>
            <person name="Lorenzen M."/>
            <person name="Maselli V."/>
            <person name="Osanai M."/>
            <person name="Park Y."/>
            <person name="Robertson H.M."/>
            <person name="Tu Z."/>
            <person name="Wang J.J."/>
            <person name="Wang S."/>
            <person name="Richards S."/>
            <person name="Song H."/>
            <person name="Zhang L."/>
            <person name="Sodergren E."/>
            <person name="Werner D."/>
            <person name="Stanke M."/>
            <person name="Morgenstern B."/>
            <person name="Solovyev V."/>
            <person name="Kosarev P."/>
            <person name="Brown G."/>
            <person name="Chen H.C."/>
            <person name="Ermolaeva O."/>
            <person name="Hlavina W."/>
            <person name="Kapustin Y."/>
            <person name="Kiryutin B."/>
            <person name="Kitts P."/>
            <person name="Maglott D."/>
            <person name="Pruitt K."/>
            <person name="Sapojnikov V."/>
            <person name="Souvorov A."/>
            <person name="Mackey A.J."/>
            <person name="Waterhouse R.M."/>
            <person name="Wyder S."/>
            <person name="Zdobnov E.M."/>
            <person name="Zdobnov E.M."/>
            <person name="Wyder S."/>
            <person name="Kriventseva E.V."/>
            <person name="Kadowaki T."/>
            <person name="Bork P."/>
            <person name="Aranda M."/>
            <person name="Bao R."/>
            <person name="Beermann A."/>
            <person name="Berns N."/>
            <person name="Bolognesi R."/>
            <person name="Bonneton F."/>
            <person name="Bopp D."/>
            <person name="Brown S.J."/>
            <person name="Bucher G."/>
            <person name="Butts T."/>
            <person name="Chaumot A."/>
            <person name="Denell R.E."/>
            <person name="Ferrier D.E."/>
            <person name="Friedrich M."/>
            <person name="Gordon C.M."/>
            <person name="Jindra M."/>
            <person name="Klingler M."/>
            <person name="Lan Q."/>
            <person name="Lattorff H.M."/>
            <person name="Laudet V."/>
            <person name="von Levetsow C."/>
            <person name="Liu Z."/>
            <person name="Lutz R."/>
            <person name="Lynch J.A."/>
            <person name="da Fonseca R.N."/>
            <person name="Posnien N."/>
            <person name="Reuter R."/>
            <person name="Roth S."/>
            <person name="Savard J."/>
            <person name="Schinko J.B."/>
            <person name="Schmitt C."/>
            <person name="Schoppmeier M."/>
            <person name="Schroder R."/>
            <person name="Shippy T.D."/>
            <person name="Simonnet F."/>
            <person name="Marques-Souza H."/>
            <person name="Tautz D."/>
            <person name="Tomoyasu Y."/>
            <person name="Trauner J."/>
            <person name="Van der Zee M."/>
            <person name="Vervoort M."/>
            <person name="Wittkopp N."/>
            <person name="Wimmer E.A."/>
            <person name="Yang X."/>
            <person name="Jones A.K."/>
            <person name="Sattelle D.B."/>
            <person name="Ebert P.R."/>
            <person name="Nelson D."/>
            <person name="Scott J.G."/>
            <person name="Beeman R.W."/>
            <person name="Muthukrishnan S."/>
            <person name="Kramer K.J."/>
            <person name="Arakane Y."/>
            <person name="Beeman R.W."/>
            <person name="Zhu Q."/>
            <person name="Hogenkamp D."/>
            <person name="Dixit R."/>
            <person name="Oppert B."/>
            <person name="Jiang H."/>
            <person name="Zou Z."/>
            <person name="Marshall J."/>
            <person name="Elpidina E."/>
            <person name="Vinokurov K."/>
            <person name="Oppert C."/>
            <person name="Zou Z."/>
            <person name="Evans J."/>
            <person name="Lu Z."/>
            <person name="Zhao P."/>
            <person name="Sumathipala N."/>
            <person name="Altincicek B."/>
            <person name="Vilcinskas A."/>
            <person name="Williams M."/>
            <person name="Hultmark D."/>
            <person name="Hetru C."/>
            <person name="Jiang H."/>
            <person name="Grimmelikhuijzen C.J."/>
            <person name="Hauser F."/>
            <person name="Cazzamali G."/>
            <person name="Williamson M."/>
            <person name="Park Y."/>
            <person name="Li B."/>
            <person name="Tanaka Y."/>
            <person name="Predel R."/>
            <person name="Neupert S."/>
            <person name="Schachtner J."/>
            <person name="Verleyen P."/>
            <person name="Raible F."/>
            <person name="Bork P."/>
            <person name="Friedrich M."/>
            <person name="Walden K.K."/>
            <person name="Robertson H.M."/>
            <person name="Angeli S."/>
            <person name="Foret S."/>
            <person name="Bucher G."/>
            <person name="Schuetz S."/>
            <person name="Maleszka R."/>
            <person name="Wimmer E.A."/>
            <person name="Beeman R.W."/>
            <person name="Lorenzen M."/>
            <person name="Tomoyasu Y."/>
            <person name="Miller S.C."/>
            <person name="Grossmann D."/>
            <person name="Bucher G."/>
        </authorList>
    </citation>
    <scope>NUCLEOTIDE SEQUENCE [LARGE SCALE GENOMIC DNA]</scope>
    <source>
        <strain evidence="2 3">Georgia GA2</strain>
    </source>
</reference>
<reference evidence="2 3" key="2">
    <citation type="journal article" date="2010" name="Nucleic Acids Res.">
        <title>BeetleBase in 2010: revisions to provide comprehensive genomic information for Tribolium castaneum.</title>
        <authorList>
            <person name="Kim H.S."/>
            <person name="Murphy T."/>
            <person name="Xia J."/>
            <person name="Caragea D."/>
            <person name="Park Y."/>
            <person name="Beeman R.W."/>
            <person name="Lorenzen M.D."/>
            <person name="Butcher S."/>
            <person name="Manak J.R."/>
            <person name="Brown S.J."/>
        </authorList>
    </citation>
    <scope>GENOME REANNOTATION</scope>
    <source>
        <strain evidence="2 3">Georgia GA2</strain>
    </source>
</reference>